<proteinExistence type="predicted"/>
<feature type="domain" description="G-protein coupled receptors family 1 profile" evidence="11">
    <location>
        <begin position="40"/>
        <end position="279"/>
    </location>
</feature>
<keyword evidence="8" id="KW-0325">Glycoprotein</keyword>
<dbReference type="OMA" id="RYQYSSK"/>
<dbReference type="GeneTree" id="ENSGT00950000182966"/>
<evidence type="ECO:0000256" key="7">
    <source>
        <dbReference type="ARBA" id="ARBA00023170"/>
    </source>
</evidence>
<dbReference type="PRINTS" id="PR00237">
    <property type="entry name" value="GPCRRHODOPSN"/>
</dbReference>
<dbReference type="Gene3D" id="1.20.1070.10">
    <property type="entry name" value="Rhodopsin 7-helix transmembrane proteins"/>
    <property type="match status" value="1"/>
</dbReference>
<keyword evidence="3 10" id="KW-0812">Transmembrane</keyword>
<keyword evidence="2" id="KW-1003">Cell membrane</keyword>
<name>A0A3B5QE99_XIPMA</name>
<dbReference type="InterPro" id="IPR000276">
    <property type="entry name" value="GPCR_Rhodpsn"/>
</dbReference>
<dbReference type="GO" id="GO:0016493">
    <property type="term" value="F:C-C chemokine receptor activity"/>
    <property type="evidence" value="ECO:0007669"/>
    <property type="project" value="TreeGrafter"/>
</dbReference>
<reference evidence="12" key="3">
    <citation type="submission" date="2025-08" db="UniProtKB">
        <authorList>
            <consortium name="Ensembl"/>
        </authorList>
    </citation>
    <scope>IDENTIFICATION</scope>
    <source>
        <strain evidence="12">JP 163 A</strain>
    </source>
</reference>
<dbReference type="InterPro" id="IPR050119">
    <property type="entry name" value="CCR1-9-like"/>
</dbReference>
<reference evidence="13" key="1">
    <citation type="submission" date="2012-01" db="EMBL/GenBank/DDBJ databases">
        <authorList>
            <person name="Walter R."/>
            <person name="Schartl M."/>
            <person name="Warren W."/>
        </authorList>
    </citation>
    <scope>NUCLEOTIDE SEQUENCE [LARGE SCALE GENOMIC DNA]</scope>
    <source>
        <strain evidence="13">JP 163 A</strain>
    </source>
</reference>
<dbReference type="PANTHER" id="PTHR10489:SF946">
    <property type="entry name" value="LEUKOTRIENE B4 RECEPTOR 1-LIKE"/>
    <property type="match status" value="1"/>
</dbReference>
<dbReference type="AlphaFoldDB" id="A0A3B5QE99"/>
<dbReference type="FunFam" id="1.20.1070.10:FF:000109">
    <property type="entry name" value="Leukotriene B4 receptor"/>
    <property type="match status" value="1"/>
</dbReference>
<reference evidence="12" key="4">
    <citation type="submission" date="2025-09" db="UniProtKB">
        <authorList>
            <consortium name="Ensembl"/>
        </authorList>
    </citation>
    <scope>IDENTIFICATION</scope>
    <source>
        <strain evidence="12">JP 163 A</strain>
    </source>
</reference>
<evidence type="ECO:0000256" key="4">
    <source>
        <dbReference type="ARBA" id="ARBA00022989"/>
    </source>
</evidence>
<accession>A0A3B5QE99</accession>
<feature type="transmembrane region" description="Helical" evidence="10">
    <location>
        <begin position="175"/>
        <end position="200"/>
    </location>
</feature>
<evidence type="ECO:0000256" key="8">
    <source>
        <dbReference type="ARBA" id="ARBA00023180"/>
    </source>
</evidence>
<evidence type="ECO:0000256" key="6">
    <source>
        <dbReference type="ARBA" id="ARBA00023136"/>
    </source>
</evidence>
<dbReference type="PANTHER" id="PTHR10489">
    <property type="entry name" value="CELL ADHESION MOLECULE"/>
    <property type="match status" value="1"/>
</dbReference>
<feature type="transmembrane region" description="Helical" evidence="10">
    <location>
        <begin position="220"/>
        <end position="238"/>
    </location>
</feature>
<dbReference type="Proteomes" id="UP000002852">
    <property type="component" value="Unassembled WGS sequence"/>
</dbReference>
<evidence type="ECO:0000259" key="11">
    <source>
        <dbReference type="PROSITE" id="PS50262"/>
    </source>
</evidence>
<dbReference type="Ensembl" id="ENSXMAT00000042526.1">
    <property type="protein sequence ID" value="ENSXMAP00000029248.1"/>
    <property type="gene ID" value="ENSXMAG00000024511.1"/>
</dbReference>
<keyword evidence="7" id="KW-0675">Receptor</keyword>
<reference evidence="13" key="2">
    <citation type="journal article" date="2013" name="Nat. Genet.">
        <title>The genome of the platyfish, Xiphophorus maculatus, provides insights into evolutionary adaptation and several complex traits.</title>
        <authorList>
            <person name="Schartl M."/>
            <person name="Walter R.B."/>
            <person name="Shen Y."/>
            <person name="Garcia T."/>
            <person name="Catchen J."/>
            <person name="Amores A."/>
            <person name="Braasch I."/>
            <person name="Chalopin D."/>
            <person name="Volff J.N."/>
            <person name="Lesch K.P."/>
            <person name="Bisazza A."/>
            <person name="Minx P."/>
            <person name="Hillier L."/>
            <person name="Wilson R.K."/>
            <person name="Fuerstenberg S."/>
            <person name="Boore J."/>
            <person name="Searle S."/>
            <person name="Postlethwait J.H."/>
            <person name="Warren W.C."/>
        </authorList>
    </citation>
    <scope>NUCLEOTIDE SEQUENCE [LARGE SCALE GENOMIC DNA]</scope>
    <source>
        <strain evidence="13">JP 163 A</strain>
    </source>
</reference>
<sequence length="345" mass="38792">MNNNSNMNTSDFSLPPRSWVPNGLVPAVLLSFCFLLGVPGNIAVILLKPNWQNMSRLSQSLMLNLAIFDLLCLLTLPLWIYALLNAWIFGLETCKLLGFLVYCCLYGSLLTVTALGVQRYIVVVDQRRCVQVQKRHLLVPIWFGAMILSISALVTEQVETKGQWTYCYPQFSSRAQGLAVLLSETTSGFVSFFVVAYSYIRLHRKIRQAAFFNNPQTTRLITSIIVSYFVLWTPYHIINVLGVAGMCLKNERLLKFCKDTGYVVKTLTFVHSCLNPLLYRLRVGGGTGVDPSLRDLGLFNLGPAKHSLLSWCYMTLVTTEMLFLSAFSLKFLFPSSSFSLIASFP</sequence>
<keyword evidence="6 10" id="KW-0472">Membrane</keyword>
<evidence type="ECO:0000256" key="2">
    <source>
        <dbReference type="ARBA" id="ARBA00022475"/>
    </source>
</evidence>
<dbReference type="GO" id="GO:0007204">
    <property type="term" value="P:positive regulation of cytosolic calcium ion concentration"/>
    <property type="evidence" value="ECO:0007669"/>
    <property type="project" value="TreeGrafter"/>
</dbReference>
<dbReference type="GO" id="GO:0019722">
    <property type="term" value="P:calcium-mediated signaling"/>
    <property type="evidence" value="ECO:0007669"/>
    <property type="project" value="TreeGrafter"/>
</dbReference>
<keyword evidence="13" id="KW-1185">Reference proteome</keyword>
<evidence type="ECO:0000313" key="12">
    <source>
        <dbReference type="Ensembl" id="ENSXMAP00000029248.1"/>
    </source>
</evidence>
<comment type="subcellular location">
    <subcellularLocation>
        <location evidence="1">Cell membrane</location>
        <topology evidence="1">Multi-pass membrane protein</topology>
    </subcellularLocation>
</comment>
<dbReference type="Pfam" id="PF00001">
    <property type="entry name" value="7tm_1"/>
    <property type="match status" value="1"/>
</dbReference>
<organism evidence="12 13">
    <name type="scientific">Xiphophorus maculatus</name>
    <name type="common">Southern platyfish</name>
    <name type="synonym">Platypoecilus maculatus</name>
    <dbReference type="NCBI Taxonomy" id="8083"/>
    <lineage>
        <taxon>Eukaryota</taxon>
        <taxon>Metazoa</taxon>
        <taxon>Chordata</taxon>
        <taxon>Craniata</taxon>
        <taxon>Vertebrata</taxon>
        <taxon>Euteleostomi</taxon>
        <taxon>Actinopterygii</taxon>
        <taxon>Neopterygii</taxon>
        <taxon>Teleostei</taxon>
        <taxon>Neoteleostei</taxon>
        <taxon>Acanthomorphata</taxon>
        <taxon>Ovalentaria</taxon>
        <taxon>Atherinomorphae</taxon>
        <taxon>Cyprinodontiformes</taxon>
        <taxon>Poeciliidae</taxon>
        <taxon>Poeciliinae</taxon>
        <taxon>Xiphophorus</taxon>
    </lineage>
</organism>
<dbReference type="GO" id="GO:0009897">
    <property type="term" value="C:external side of plasma membrane"/>
    <property type="evidence" value="ECO:0007669"/>
    <property type="project" value="TreeGrafter"/>
</dbReference>
<evidence type="ECO:0000256" key="5">
    <source>
        <dbReference type="ARBA" id="ARBA00023040"/>
    </source>
</evidence>
<keyword evidence="4 10" id="KW-1133">Transmembrane helix</keyword>
<keyword evidence="5" id="KW-0297">G-protein coupled receptor</keyword>
<dbReference type="GO" id="GO:0006955">
    <property type="term" value="P:immune response"/>
    <property type="evidence" value="ECO:0007669"/>
    <property type="project" value="TreeGrafter"/>
</dbReference>
<feature type="transmembrane region" description="Helical" evidence="10">
    <location>
        <begin position="67"/>
        <end position="90"/>
    </location>
</feature>
<keyword evidence="9" id="KW-0807">Transducer</keyword>
<evidence type="ECO:0000256" key="9">
    <source>
        <dbReference type="ARBA" id="ARBA00023224"/>
    </source>
</evidence>
<dbReference type="PROSITE" id="PS50262">
    <property type="entry name" value="G_PROTEIN_RECEP_F1_2"/>
    <property type="match status" value="1"/>
</dbReference>
<protein>
    <submittedName>
        <fullName evidence="12">Zgc:194202</fullName>
    </submittedName>
</protein>
<dbReference type="InParanoid" id="A0A3B5QE99"/>
<dbReference type="GO" id="GO:0004974">
    <property type="term" value="F:leukotriene receptor activity"/>
    <property type="evidence" value="ECO:0007669"/>
    <property type="project" value="UniProtKB-ARBA"/>
</dbReference>
<dbReference type="GO" id="GO:0019957">
    <property type="term" value="F:C-C chemokine binding"/>
    <property type="evidence" value="ECO:0007669"/>
    <property type="project" value="TreeGrafter"/>
</dbReference>
<dbReference type="SUPFAM" id="SSF81321">
    <property type="entry name" value="Family A G protein-coupled receptor-like"/>
    <property type="match status" value="1"/>
</dbReference>
<evidence type="ECO:0000256" key="3">
    <source>
        <dbReference type="ARBA" id="ARBA00022692"/>
    </source>
</evidence>
<feature type="transmembrane region" description="Helical" evidence="10">
    <location>
        <begin position="137"/>
        <end position="155"/>
    </location>
</feature>
<evidence type="ECO:0000256" key="10">
    <source>
        <dbReference type="SAM" id="Phobius"/>
    </source>
</evidence>
<feature type="transmembrane region" description="Helical" evidence="10">
    <location>
        <begin position="24"/>
        <end position="47"/>
    </location>
</feature>
<feature type="transmembrane region" description="Helical" evidence="10">
    <location>
        <begin position="96"/>
        <end position="117"/>
    </location>
</feature>
<dbReference type="GO" id="GO:0060326">
    <property type="term" value="P:cell chemotaxis"/>
    <property type="evidence" value="ECO:0007669"/>
    <property type="project" value="TreeGrafter"/>
</dbReference>
<evidence type="ECO:0000313" key="13">
    <source>
        <dbReference type="Proteomes" id="UP000002852"/>
    </source>
</evidence>
<dbReference type="InterPro" id="IPR017452">
    <property type="entry name" value="GPCR_Rhodpsn_7TM"/>
</dbReference>
<evidence type="ECO:0000256" key="1">
    <source>
        <dbReference type="ARBA" id="ARBA00004651"/>
    </source>
</evidence>